<dbReference type="InterPro" id="IPR050346">
    <property type="entry name" value="FMO-like"/>
</dbReference>
<dbReference type="PANTHER" id="PTHR23023">
    <property type="entry name" value="DIMETHYLANILINE MONOOXYGENASE"/>
    <property type="match status" value="1"/>
</dbReference>
<dbReference type="PIRSF" id="PIRSF000332">
    <property type="entry name" value="FMO"/>
    <property type="match status" value="1"/>
</dbReference>
<dbReference type="Pfam" id="PF00743">
    <property type="entry name" value="FMO-like"/>
    <property type="match status" value="2"/>
</dbReference>
<comment type="similarity">
    <text evidence="1">Belongs to the FMO family.</text>
</comment>
<evidence type="ECO:0000256" key="4">
    <source>
        <dbReference type="ARBA" id="ARBA00022857"/>
    </source>
</evidence>
<keyword evidence="7" id="KW-1185">Reference proteome</keyword>
<evidence type="ECO:0000256" key="1">
    <source>
        <dbReference type="ARBA" id="ARBA00009183"/>
    </source>
</evidence>
<organism evidence="6 7">
    <name type="scientific">Mesonia sediminis</name>
    <dbReference type="NCBI Taxonomy" id="1703946"/>
    <lineage>
        <taxon>Bacteria</taxon>
        <taxon>Pseudomonadati</taxon>
        <taxon>Bacteroidota</taxon>
        <taxon>Flavobacteriia</taxon>
        <taxon>Flavobacteriales</taxon>
        <taxon>Flavobacteriaceae</taxon>
        <taxon>Mesonia</taxon>
    </lineage>
</organism>
<protein>
    <submittedName>
        <fullName evidence="6">NAD(P)-binding domain-containing protein</fullName>
    </submittedName>
</protein>
<dbReference type="InterPro" id="IPR036188">
    <property type="entry name" value="FAD/NAD-bd_sf"/>
</dbReference>
<dbReference type="SUPFAM" id="SSF51905">
    <property type="entry name" value="FAD/NAD(P)-binding domain"/>
    <property type="match status" value="2"/>
</dbReference>
<gene>
    <name evidence="6" type="ORF">ACFSQ0_04935</name>
</gene>
<dbReference type="EMBL" id="JBHULZ010000023">
    <property type="protein sequence ID" value="MFD2697328.1"/>
    <property type="molecule type" value="Genomic_DNA"/>
</dbReference>
<sequence length="459" mass="53442">MKNKRVAIIGAGPSGLAQLRAFEALEKNGVQVPEIVCFEKQENWGGMWNYSWRTGVGRYGEPVHGSMYKYLWSNGPKECLEFSDYSFDEHFKKPISSYPPRPVLFDYIEGRIKKSNAKKYIRFNTTARWVDYNNANQKFTLVLDNLKENRTYSEEFDYLVVASGHFSTPNMPYFKGIEDFPGGVMHAHDFRGADQFKNQNLLLIGSSYSAEDIGVQCYKHGAKSVTLSYRSNPIGVEWPDGIKEVPLLTHFEGDIAHFADGTSEKFDAVVMCTGYQHKFPFLPDELRLKTKNNLYPDQVYKGIFFNELPQLIYLGMQDQYYTFNMFDAQAWVARDFMMEELVLPEKDQRRKDMDDWLKRLNNLDGCYDAVDFQSDYIKDLLSLSDYPDFNVDKVAEMFKEWLGDKEENILTYRDKTFTSVVTGTKAEEHHTEWMEELDDSKERYLAFQDEVEIELEKAE</sequence>
<comment type="caution">
    <text evidence="6">The sequence shown here is derived from an EMBL/GenBank/DDBJ whole genome shotgun (WGS) entry which is preliminary data.</text>
</comment>
<dbReference type="RefSeq" id="WP_379044983.1">
    <property type="nucleotide sequence ID" value="NZ_JBHULZ010000023.1"/>
</dbReference>
<dbReference type="InterPro" id="IPR020946">
    <property type="entry name" value="Flavin_mOase-like"/>
</dbReference>
<keyword evidence="4" id="KW-0521">NADP</keyword>
<keyword evidence="3" id="KW-0274">FAD</keyword>
<proteinExistence type="inferred from homology"/>
<keyword evidence="2" id="KW-0285">Flavoprotein</keyword>
<evidence type="ECO:0000313" key="7">
    <source>
        <dbReference type="Proteomes" id="UP001597357"/>
    </source>
</evidence>
<evidence type="ECO:0000256" key="3">
    <source>
        <dbReference type="ARBA" id="ARBA00022827"/>
    </source>
</evidence>
<dbReference type="Gene3D" id="3.50.50.60">
    <property type="entry name" value="FAD/NAD(P)-binding domain"/>
    <property type="match status" value="2"/>
</dbReference>
<accession>A0ABW5SCY3</accession>
<dbReference type="Proteomes" id="UP001597357">
    <property type="component" value="Unassembled WGS sequence"/>
</dbReference>
<evidence type="ECO:0000256" key="2">
    <source>
        <dbReference type="ARBA" id="ARBA00022630"/>
    </source>
</evidence>
<keyword evidence="5" id="KW-0560">Oxidoreductase</keyword>
<evidence type="ECO:0000313" key="6">
    <source>
        <dbReference type="EMBL" id="MFD2697328.1"/>
    </source>
</evidence>
<evidence type="ECO:0000256" key="5">
    <source>
        <dbReference type="ARBA" id="ARBA00023002"/>
    </source>
</evidence>
<reference evidence="7" key="1">
    <citation type="journal article" date="2019" name="Int. J. Syst. Evol. Microbiol.">
        <title>The Global Catalogue of Microorganisms (GCM) 10K type strain sequencing project: providing services to taxonomists for standard genome sequencing and annotation.</title>
        <authorList>
            <consortium name="The Broad Institute Genomics Platform"/>
            <consortium name="The Broad Institute Genome Sequencing Center for Infectious Disease"/>
            <person name="Wu L."/>
            <person name="Ma J."/>
        </authorList>
    </citation>
    <scope>NUCLEOTIDE SEQUENCE [LARGE SCALE GENOMIC DNA]</scope>
    <source>
        <strain evidence="7">KCTC 42255</strain>
    </source>
</reference>
<name>A0ABW5SCY3_9FLAO</name>
<dbReference type="InterPro" id="IPR000960">
    <property type="entry name" value="Flavin_mOase"/>
</dbReference>